<dbReference type="AlphaFoldDB" id="A0A4Z0GV48"/>
<accession>A0A4Z0GV48</accession>
<feature type="domain" description="Phosphoribosyltransferase" evidence="7">
    <location>
        <begin position="59"/>
        <end position="153"/>
    </location>
</feature>
<keyword evidence="9" id="KW-1185">Reference proteome</keyword>
<dbReference type="InterPro" id="IPR000836">
    <property type="entry name" value="PRTase_dom"/>
</dbReference>
<dbReference type="InterPro" id="IPR023031">
    <property type="entry name" value="OPRT"/>
</dbReference>
<dbReference type="PANTHER" id="PTHR19278:SF9">
    <property type="entry name" value="URIDINE 5'-MONOPHOSPHATE SYNTHASE"/>
    <property type="match status" value="1"/>
</dbReference>
<dbReference type="GO" id="GO:0019856">
    <property type="term" value="P:pyrimidine nucleobase biosynthetic process"/>
    <property type="evidence" value="ECO:0007669"/>
    <property type="project" value="TreeGrafter"/>
</dbReference>
<comment type="function">
    <text evidence="6">Catalyzes the transfer of a ribosyl phosphate group from 5-phosphoribose 1-diphosphate to orotate, leading to the formation of orotidine monophosphate (OMP).</text>
</comment>
<keyword evidence="6" id="KW-0460">Magnesium</keyword>
<dbReference type="EC" id="2.4.2.10" evidence="2 6"/>
<feature type="binding site" evidence="6">
    <location>
        <position position="126"/>
    </location>
    <ligand>
        <name>orotate</name>
        <dbReference type="ChEBI" id="CHEBI:30839"/>
    </ligand>
</feature>
<comment type="caution">
    <text evidence="6">Lacks conserved residue(s) required for the propagation of feature annotation.</text>
</comment>
<feature type="binding site" evidence="6">
    <location>
        <position position="100"/>
    </location>
    <ligand>
        <name>5-phospho-alpha-D-ribose 1-diphosphate</name>
        <dbReference type="ChEBI" id="CHEBI:58017"/>
        <note>ligand shared between dimeric partners</note>
    </ligand>
</feature>
<keyword evidence="3 6" id="KW-0328">Glycosyltransferase</keyword>
<dbReference type="RefSeq" id="WP_135346872.1">
    <property type="nucleotide sequence ID" value="NZ_SRJD01000001.1"/>
</dbReference>
<dbReference type="GO" id="GO:0004588">
    <property type="term" value="F:orotate phosphoribosyltransferase activity"/>
    <property type="evidence" value="ECO:0007669"/>
    <property type="project" value="UniProtKB-UniRule"/>
</dbReference>
<evidence type="ECO:0000256" key="6">
    <source>
        <dbReference type="HAMAP-Rule" id="MF_01208"/>
    </source>
</evidence>
<dbReference type="UniPathway" id="UPA00070">
    <property type="reaction ID" value="UER00119"/>
</dbReference>
<gene>
    <name evidence="6" type="primary">pyrE</name>
    <name evidence="8" type="ORF">E4665_00690</name>
</gene>
<comment type="subunit">
    <text evidence="6">Homodimer.</text>
</comment>
<keyword evidence="5 6" id="KW-0665">Pyrimidine biosynthesis</keyword>
<dbReference type="CDD" id="cd06223">
    <property type="entry name" value="PRTases_typeI"/>
    <property type="match status" value="1"/>
</dbReference>
<proteinExistence type="inferred from homology"/>
<evidence type="ECO:0000256" key="1">
    <source>
        <dbReference type="ARBA" id="ARBA00004889"/>
    </source>
</evidence>
<dbReference type="Pfam" id="PF00156">
    <property type="entry name" value="Pribosyltran"/>
    <property type="match status" value="1"/>
</dbReference>
<feature type="binding site" description="in other chain" evidence="6">
    <location>
        <begin position="122"/>
        <end position="130"/>
    </location>
    <ligand>
        <name>5-phospho-alpha-D-ribose 1-diphosphate</name>
        <dbReference type="ChEBI" id="CHEBI:58017"/>
        <note>ligand shared between dimeric partners</note>
    </ligand>
</feature>
<comment type="catalytic activity">
    <reaction evidence="6">
        <text>orotidine 5'-phosphate + diphosphate = orotate + 5-phospho-alpha-D-ribose 1-diphosphate</text>
        <dbReference type="Rhea" id="RHEA:10380"/>
        <dbReference type="ChEBI" id="CHEBI:30839"/>
        <dbReference type="ChEBI" id="CHEBI:33019"/>
        <dbReference type="ChEBI" id="CHEBI:57538"/>
        <dbReference type="ChEBI" id="CHEBI:58017"/>
        <dbReference type="EC" id="2.4.2.10"/>
    </reaction>
</comment>
<name>A0A4Z0GV48_9BACL</name>
<feature type="binding site" evidence="6">
    <location>
        <position position="102"/>
    </location>
    <ligand>
        <name>5-phospho-alpha-D-ribose 1-diphosphate</name>
        <dbReference type="ChEBI" id="CHEBI:58017"/>
        <note>ligand shared between dimeric partners</note>
    </ligand>
</feature>
<dbReference type="GO" id="GO:0044205">
    <property type="term" value="P:'de novo' UMP biosynthetic process"/>
    <property type="evidence" value="ECO:0007669"/>
    <property type="project" value="UniProtKB-UniRule"/>
</dbReference>
<feature type="binding site" evidence="6">
    <location>
        <position position="96"/>
    </location>
    <ligand>
        <name>5-phospho-alpha-D-ribose 1-diphosphate</name>
        <dbReference type="ChEBI" id="CHEBI:58017"/>
        <note>ligand shared between dimeric partners</note>
    </ligand>
</feature>
<evidence type="ECO:0000313" key="8">
    <source>
        <dbReference type="EMBL" id="TGB00226.1"/>
    </source>
</evidence>
<comment type="caution">
    <text evidence="8">The sequence shown here is derived from an EMBL/GenBank/DDBJ whole genome shotgun (WGS) entry which is preliminary data.</text>
</comment>
<dbReference type="OrthoDB" id="9802134at2"/>
<dbReference type="SUPFAM" id="SSF53271">
    <property type="entry name" value="PRTase-like"/>
    <property type="match status" value="1"/>
</dbReference>
<dbReference type="Proteomes" id="UP000298347">
    <property type="component" value="Unassembled WGS sequence"/>
</dbReference>
<comment type="cofactor">
    <cofactor evidence="6">
        <name>Mg(2+)</name>
        <dbReference type="ChEBI" id="CHEBI:18420"/>
    </cofactor>
</comment>
<organism evidence="8 9">
    <name type="scientific">Sporolactobacillus shoreae</name>
    <dbReference type="NCBI Taxonomy" id="1465501"/>
    <lineage>
        <taxon>Bacteria</taxon>
        <taxon>Bacillati</taxon>
        <taxon>Bacillota</taxon>
        <taxon>Bacilli</taxon>
        <taxon>Bacillales</taxon>
        <taxon>Sporolactobacillaceae</taxon>
        <taxon>Sporolactobacillus</taxon>
    </lineage>
</organism>
<evidence type="ECO:0000256" key="5">
    <source>
        <dbReference type="ARBA" id="ARBA00022975"/>
    </source>
</evidence>
<comment type="similarity">
    <text evidence="6">Belongs to the purine/pyrimidine phosphoribosyltransferase family. PyrE subfamily.</text>
</comment>
<keyword evidence="4 6" id="KW-0808">Transferase</keyword>
<sequence length="214" mass="23353">MESKQLIAEHLLKIKAVVLSPEEPFTWASGIHSPVYCDNRMIMGYPVIWKDVIQAFVSLIQKNYPGAEVIAGTATAGISHAALIAEAMHLPMAYVRSSAKSHGRKKQIEGIVQPGQKTVVIDDLISTGGSVLTAVHALEEAGADVLGVAAIFTYLLPQADKNFEEANIKLKTLTDFETLIHLAVAQGTISSAQLEQLKKWYADPTSEDWRMLNQ</sequence>
<evidence type="ECO:0000256" key="4">
    <source>
        <dbReference type="ARBA" id="ARBA00022679"/>
    </source>
</evidence>
<dbReference type="HAMAP" id="MF_01208">
    <property type="entry name" value="PyrE"/>
    <property type="match status" value="1"/>
</dbReference>
<reference evidence="8 9" key="1">
    <citation type="journal article" date="2015" name="Int. J. Syst. Evol. Microbiol.">
        <title>Sporolactobacillus shoreae sp. nov. and Sporolactobacillus spathodeae sp. nov., two spore-forming lactic acid bacteria isolated from tree barks in Thailand.</title>
        <authorList>
            <person name="Thamacharoensuk T."/>
            <person name="Kitahara M."/>
            <person name="Ohkuma M."/>
            <person name="Thongchul N."/>
            <person name="Tanasupawat S."/>
        </authorList>
    </citation>
    <scope>NUCLEOTIDE SEQUENCE [LARGE SCALE GENOMIC DNA]</scope>
    <source>
        <strain evidence="8 9">BK92</strain>
    </source>
</reference>
<dbReference type="InterPro" id="IPR004467">
    <property type="entry name" value="Or_phspho_trans_dom"/>
</dbReference>
<dbReference type="EMBL" id="SRJD01000001">
    <property type="protein sequence ID" value="TGB00226.1"/>
    <property type="molecule type" value="Genomic_DNA"/>
</dbReference>
<dbReference type="InterPro" id="IPR029057">
    <property type="entry name" value="PRTase-like"/>
</dbReference>
<evidence type="ECO:0000313" key="9">
    <source>
        <dbReference type="Proteomes" id="UP000298347"/>
    </source>
</evidence>
<evidence type="ECO:0000256" key="3">
    <source>
        <dbReference type="ARBA" id="ARBA00022676"/>
    </source>
</evidence>
<dbReference type="NCBIfam" id="TIGR00336">
    <property type="entry name" value="pyrE"/>
    <property type="match status" value="1"/>
</dbReference>
<evidence type="ECO:0000256" key="2">
    <source>
        <dbReference type="ARBA" id="ARBA00011971"/>
    </source>
</evidence>
<evidence type="ECO:0000259" key="7">
    <source>
        <dbReference type="Pfam" id="PF00156"/>
    </source>
</evidence>
<dbReference type="Gene3D" id="3.40.50.2020">
    <property type="match status" value="1"/>
</dbReference>
<dbReference type="PANTHER" id="PTHR19278">
    <property type="entry name" value="OROTATE PHOSPHORIBOSYLTRANSFERASE"/>
    <property type="match status" value="1"/>
</dbReference>
<protein>
    <recommendedName>
        <fullName evidence="2 6">Orotate phosphoribosyltransferase</fullName>
        <shortName evidence="6">OPRT</shortName>
        <shortName evidence="6">OPRTase</shortName>
        <ecNumber evidence="2 6">2.4.2.10</ecNumber>
    </recommendedName>
</protein>
<dbReference type="GO" id="GO:0000287">
    <property type="term" value="F:magnesium ion binding"/>
    <property type="evidence" value="ECO:0007669"/>
    <property type="project" value="UniProtKB-UniRule"/>
</dbReference>
<comment type="pathway">
    <text evidence="1 6">Pyrimidine metabolism; UMP biosynthesis via de novo pathway; UMP from orotate: step 1/2.</text>
</comment>